<dbReference type="PANTHER" id="PTHR12825:SF0">
    <property type="entry name" value="VESICLE TRANSPORT PROTEIN SEC20"/>
    <property type="match status" value="1"/>
</dbReference>
<evidence type="ECO:0000256" key="11">
    <source>
        <dbReference type="SAM" id="Phobius"/>
    </source>
</evidence>
<dbReference type="InterPro" id="IPR056173">
    <property type="entry name" value="Sec20_C"/>
</dbReference>
<keyword evidence="5" id="KW-0931">ER-Golgi transport</keyword>
<feature type="region of interest" description="Disordered" evidence="10">
    <location>
        <begin position="120"/>
        <end position="139"/>
    </location>
</feature>
<dbReference type="OrthoDB" id="46868at2759"/>
<dbReference type="GO" id="GO:0006890">
    <property type="term" value="P:retrograde vesicle-mediated transport, Golgi to endoplasmic reticulum"/>
    <property type="evidence" value="ECO:0007669"/>
    <property type="project" value="InterPro"/>
</dbReference>
<evidence type="ECO:0000256" key="10">
    <source>
        <dbReference type="SAM" id="MobiDB-lite"/>
    </source>
</evidence>
<name>A0A9W8IZ49_9AGAR</name>
<keyword evidence="3 11" id="KW-0812">Transmembrane</keyword>
<keyword evidence="6 11" id="KW-1133">Transmembrane helix</keyword>
<reference evidence="13" key="1">
    <citation type="submission" date="2022-06" db="EMBL/GenBank/DDBJ databases">
        <title>Genome Sequence of Candolleomyces eurysporus.</title>
        <authorList>
            <person name="Buettner E."/>
        </authorList>
    </citation>
    <scope>NUCLEOTIDE SEQUENCE</scope>
    <source>
        <strain evidence="13">VTCC 930004</strain>
    </source>
</reference>
<comment type="subcellular location">
    <subcellularLocation>
        <location evidence="1">Endoplasmic reticulum membrane</location>
        <topology evidence="1">Single-pass type IV membrane protein</topology>
    </subcellularLocation>
</comment>
<feature type="region of interest" description="Disordered" evidence="10">
    <location>
        <begin position="344"/>
        <end position="363"/>
    </location>
</feature>
<evidence type="ECO:0000256" key="3">
    <source>
        <dbReference type="ARBA" id="ARBA00022692"/>
    </source>
</evidence>
<evidence type="ECO:0000259" key="12">
    <source>
        <dbReference type="Pfam" id="PF03908"/>
    </source>
</evidence>
<dbReference type="GO" id="GO:0005484">
    <property type="term" value="F:SNAP receptor activity"/>
    <property type="evidence" value="ECO:0007669"/>
    <property type="project" value="InterPro"/>
</dbReference>
<evidence type="ECO:0000256" key="4">
    <source>
        <dbReference type="ARBA" id="ARBA00022824"/>
    </source>
</evidence>
<comment type="similarity">
    <text evidence="9">Belongs to the SEC20 family.</text>
</comment>
<feature type="compositionally biased region" description="Low complexity" evidence="10">
    <location>
        <begin position="123"/>
        <end position="137"/>
    </location>
</feature>
<dbReference type="InterPro" id="IPR005606">
    <property type="entry name" value="Sec20"/>
</dbReference>
<organism evidence="13 14">
    <name type="scientific">Candolleomyces eurysporus</name>
    <dbReference type="NCBI Taxonomy" id="2828524"/>
    <lineage>
        <taxon>Eukaryota</taxon>
        <taxon>Fungi</taxon>
        <taxon>Dikarya</taxon>
        <taxon>Basidiomycota</taxon>
        <taxon>Agaricomycotina</taxon>
        <taxon>Agaricomycetes</taxon>
        <taxon>Agaricomycetidae</taxon>
        <taxon>Agaricales</taxon>
        <taxon>Agaricineae</taxon>
        <taxon>Psathyrellaceae</taxon>
        <taxon>Candolleomyces</taxon>
    </lineage>
</organism>
<dbReference type="AlphaFoldDB" id="A0A9W8IZ49"/>
<protein>
    <recommendedName>
        <fullName evidence="12">Sec20 C-terminal domain-containing protein</fullName>
    </recommendedName>
</protein>
<gene>
    <name evidence="13" type="ORF">H1R20_g11719</name>
</gene>
<dbReference type="EMBL" id="JANBPK010001189">
    <property type="protein sequence ID" value="KAJ2925392.1"/>
    <property type="molecule type" value="Genomic_DNA"/>
</dbReference>
<keyword evidence="7" id="KW-0175">Coiled coil</keyword>
<feature type="non-terminal residue" evidence="13">
    <location>
        <position position="363"/>
    </location>
</feature>
<evidence type="ECO:0000256" key="7">
    <source>
        <dbReference type="ARBA" id="ARBA00023054"/>
    </source>
</evidence>
<feature type="transmembrane region" description="Helical" evidence="11">
    <location>
        <begin position="213"/>
        <end position="234"/>
    </location>
</feature>
<dbReference type="GO" id="GO:0005789">
    <property type="term" value="C:endoplasmic reticulum membrane"/>
    <property type="evidence" value="ECO:0007669"/>
    <property type="project" value="UniProtKB-SubCell"/>
</dbReference>
<evidence type="ECO:0000256" key="2">
    <source>
        <dbReference type="ARBA" id="ARBA00022448"/>
    </source>
</evidence>
<evidence type="ECO:0000256" key="9">
    <source>
        <dbReference type="ARBA" id="ARBA00037934"/>
    </source>
</evidence>
<keyword evidence="14" id="KW-1185">Reference proteome</keyword>
<evidence type="ECO:0000256" key="1">
    <source>
        <dbReference type="ARBA" id="ARBA00004163"/>
    </source>
</evidence>
<feature type="compositionally biased region" description="Low complexity" evidence="10">
    <location>
        <begin position="303"/>
        <end position="322"/>
    </location>
</feature>
<proteinExistence type="inferred from homology"/>
<sequence length="363" mass="39895">MPPLPLKLTDDASNTIDSLERRSRFIQDESLPKLLACKGPLVVQQNLAEELREDLGVFSRQIESLSLMIDDQSGERARKELKRIVQKFTDELHELRAQTRIAILTSKKAVEAHQRSNRDELFSNYNGSSQNGGTSQSEKITEDAIMKANADVTDALRRTITAMQSELEKSVLSNQLLETSTAALRATSNQHDTLTTAIETSKHLVTALEKADWLDRLLIISAFVFFLLVVLFILKQRFVDRGIRLMFWWTRFIPDFSGDAELLMEEEEGRAKVVEAVSSVATAAAVTASSVVGVVSSMVGSHSQEPVLDSPSSVVDPPASSSTATADVDPDEPISTVLSSIISSPSTTLLSSARTRPTEHVEL</sequence>
<feature type="region of interest" description="Disordered" evidence="10">
    <location>
        <begin position="303"/>
        <end position="332"/>
    </location>
</feature>
<accession>A0A9W8IZ49</accession>
<evidence type="ECO:0000256" key="5">
    <source>
        <dbReference type="ARBA" id="ARBA00022892"/>
    </source>
</evidence>
<dbReference type="GO" id="GO:0031201">
    <property type="term" value="C:SNARE complex"/>
    <property type="evidence" value="ECO:0007669"/>
    <property type="project" value="TreeGrafter"/>
</dbReference>
<dbReference type="Pfam" id="PF03908">
    <property type="entry name" value="Sec20"/>
    <property type="match status" value="1"/>
</dbReference>
<keyword evidence="2" id="KW-0813">Transport</keyword>
<dbReference type="Proteomes" id="UP001140091">
    <property type="component" value="Unassembled WGS sequence"/>
</dbReference>
<keyword evidence="8 11" id="KW-0472">Membrane</keyword>
<dbReference type="PANTHER" id="PTHR12825">
    <property type="entry name" value="BNIP1-RELATED"/>
    <property type="match status" value="1"/>
</dbReference>
<evidence type="ECO:0000256" key="6">
    <source>
        <dbReference type="ARBA" id="ARBA00022989"/>
    </source>
</evidence>
<evidence type="ECO:0000313" key="13">
    <source>
        <dbReference type="EMBL" id="KAJ2925392.1"/>
    </source>
</evidence>
<keyword evidence="4" id="KW-0256">Endoplasmic reticulum</keyword>
<evidence type="ECO:0000313" key="14">
    <source>
        <dbReference type="Proteomes" id="UP001140091"/>
    </source>
</evidence>
<comment type="caution">
    <text evidence="13">The sequence shown here is derived from an EMBL/GenBank/DDBJ whole genome shotgun (WGS) entry which is preliminary data.</text>
</comment>
<evidence type="ECO:0000256" key="8">
    <source>
        <dbReference type="ARBA" id="ARBA00023136"/>
    </source>
</evidence>
<feature type="domain" description="Sec20 C-terminal" evidence="12">
    <location>
        <begin position="149"/>
        <end position="237"/>
    </location>
</feature>